<accession>W6ZZJ8</accession>
<dbReference type="EMBL" id="KI965491">
    <property type="protein sequence ID" value="EUD64693.1"/>
    <property type="molecule type" value="Genomic_DNA"/>
</dbReference>
<protein>
    <submittedName>
        <fullName evidence="2">Uncharacterized protein</fullName>
    </submittedName>
</protein>
<gene>
    <name evidence="2" type="ORF">C922_04949</name>
</gene>
<feature type="compositionally biased region" description="Polar residues" evidence="1">
    <location>
        <begin position="123"/>
        <end position="132"/>
    </location>
</feature>
<feature type="compositionally biased region" description="Basic and acidic residues" evidence="1">
    <location>
        <begin position="108"/>
        <end position="121"/>
    </location>
</feature>
<sequence length="532" mass="62292">MRGEPLRSFCATSARSQAKRKAPKYTYEDFKMENAIFFNSYANMKGIYNNRLSSSNPFDAFDVMDLPGVMDVIDVPDVMNLPDVPHHDSQDRCSPSCSKRRGVSASTCRDDREELEQHADECTSPSVESNPETAYPERAYPETTYPAPPLMEEESASLPRYTSRYSSPCLYSTNQKVHGTCFTREHTKCSIRKRRTLPECRTFKRNRRYTNYYARVQRKRRNSVFLKRKRKDAVREGALTGELNKRDITLFAGHPLKHVGTFENVSASIHGYAEAGSVHMVFHPEEAHLETVLSSEDTLEKPKREKYLAYISHSIKRQERKVRCFEKNADRMLDLVELLLYNRMKEAFFLKERICDRDKYKELCPDVFFFDNDDNLIETMDRHCRFLPKVPAKENLTIYLGPSPYSIFGEHYSTYKYFFKLVKVNIKHYRWPDPYDAANTVQNRSLKMVNCSDLLYSYKNGLDYPCETDIRRATKVDNAGKMKKRNKSLFPFLQPASTEEDKREMQNREYISVNRIPPDLIHLLNYRNVTLW</sequence>
<dbReference type="Proteomes" id="UP000030640">
    <property type="component" value="Unassembled WGS sequence"/>
</dbReference>
<dbReference type="AlphaFoldDB" id="W6ZZJ8"/>
<proteinExistence type="predicted"/>
<keyword evidence="3" id="KW-1185">Reference proteome</keyword>
<organism evidence="2 3">
    <name type="scientific">Plasmodium inui San Antonio 1</name>
    <dbReference type="NCBI Taxonomy" id="1237626"/>
    <lineage>
        <taxon>Eukaryota</taxon>
        <taxon>Sar</taxon>
        <taxon>Alveolata</taxon>
        <taxon>Apicomplexa</taxon>
        <taxon>Aconoidasida</taxon>
        <taxon>Haemosporida</taxon>
        <taxon>Plasmodiidae</taxon>
        <taxon>Plasmodium</taxon>
        <taxon>Plasmodium (Plasmodium)</taxon>
    </lineage>
</organism>
<evidence type="ECO:0000256" key="1">
    <source>
        <dbReference type="SAM" id="MobiDB-lite"/>
    </source>
</evidence>
<evidence type="ECO:0000313" key="3">
    <source>
        <dbReference type="Proteomes" id="UP000030640"/>
    </source>
</evidence>
<dbReference type="OrthoDB" id="386946at2759"/>
<name>W6ZZJ8_9APIC</name>
<reference evidence="2 3" key="1">
    <citation type="submission" date="2013-02" db="EMBL/GenBank/DDBJ databases">
        <title>The Genome Sequence of Plasmodium inui San Antonio 1.</title>
        <authorList>
            <consortium name="The Broad Institute Genome Sequencing Platform"/>
            <consortium name="The Broad Institute Genome Sequencing Center for Infectious Disease"/>
            <person name="Neafsey D."/>
            <person name="Cheeseman I."/>
            <person name="Volkman S."/>
            <person name="Adams J."/>
            <person name="Walker B."/>
            <person name="Young S.K."/>
            <person name="Zeng Q."/>
            <person name="Gargeya S."/>
            <person name="Fitzgerald M."/>
            <person name="Haas B."/>
            <person name="Abouelleil A."/>
            <person name="Alvarado L."/>
            <person name="Arachchi H.M."/>
            <person name="Berlin A.M."/>
            <person name="Chapman S.B."/>
            <person name="Dewar J."/>
            <person name="Goldberg J."/>
            <person name="Griggs A."/>
            <person name="Gujja S."/>
            <person name="Hansen M."/>
            <person name="Howarth C."/>
            <person name="Imamovic A."/>
            <person name="Larimer J."/>
            <person name="McCowan C."/>
            <person name="Murphy C."/>
            <person name="Neiman D."/>
            <person name="Pearson M."/>
            <person name="Priest M."/>
            <person name="Roberts A."/>
            <person name="Saif S."/>
            <person name="Shea T."/>
            <person name="Sisk P."/>
            <person name="Sykes S."/>
            <person name="Wortman J."/>
            <person name="Nusbaum C."/>
            <person name="Birren B."/>
        </authorList>
    </citation>
    <scope>NUCLEOTIDE SEQUENCE [LARGE SCALE GENOMIC DNA]</scope>
    <source>
        <strain evidence="2 3">San Antonio 1</strain>
    </source>
</reference>
<dbReference type="GeneID" id="20040223"/>
<dbReference type="VEuPathDB" id="PlasmoDB:C922_04949"/>
<feature type="region of interest" description="Disordered" evidence="1">
    <location>
        <begin position="83"/>
        <end position="134"/>
    </location>
</feature>
<dbReference type="RefSeq" id="XP_008818745.1">
    <property type="nucleotide sequence ID" value="XM_008820523.1"/>
</dbReference>
<evidence type="ECO:0000313" key="2">
    <source>
        <dbReference type="EMBL" id="EUD64693.1"/>
    </source>
</evidence>